<protein>
    <submittedName>
        <fullName evidence="1">Uncharacterized protein</fullName>
    </submittedName>
</protein>
<gene>
    <name evidence="1" type="ORF">AVDCRST_MAG84-6357</name>
</gene>
<feature type="non-terminal residue" evidence="1">
    <location>
        <position position="1"/>
    </location>
</feature>
<organism evidence="1">
    <name type="scientific">uncultured Microcoleus sp</name>
    <dbReference type="NCBI Taxonomy" id="259945"/>
    <lineage>
        <taxon>Bacteria</taxon>
        <taxon>Bacillati</taxon>
        <taxon>Cyanobacteriota</taxon>
        <taxon>Cyanophyceae</taxon>
        <taxon>Oscillatoriophycideae</taxon>
        <taxon>Oscillatoriales</taxon>
        <taxon>Microcoleaceae</taxon>
        <taxon>Microcoleus</taxon>
        <taxon>environmental samples</taxon>
    </lineage>
</organism>
<proteinExistence type="predicted"/>
<evidence type="ECO:0000313" key="1">
    <source>
        <dbReference type="EMBL" id="CAA9405972.1"/>
    </source>
</evidence>
<reference evidence="1" key="1">
    <citation type="submission" date="2020-02" db="EMBL/GenBank/DDBJ databases">
        <authorList>
            <person name="Meier V. D."/>
        </authorList>
    </citation>
    <scope>NUCLEOTIDE SEQUENCE</scope>
    <source>
        <strain evidence="1">AVDCRST_MAG84</strain>
    </source>
</reference>
<dbReference type="AlphaFoldDB" id="A0A6J4P4Z9"/>
<accession>A0A6J4P4Z9</accession>
<sequence>CQREGGYSVVSQIEIVRFLKHLIIINQVL</sequence>
<dbReference type="EMBL" id="CADCTZ010001576">
    <property type="protein sequence ID" value="CAA9405972.1"/>
    <property type="molecule type" value="Genomic_DNA"/>
</dbReference>
<name>A0A6J4P4Z9_9CYAN</name>